<feature type="transmembrane region" description="Helical" evidence="1">
    <location>
        <begin position="541"/>
        <end position="559"/>
    </location>
</feature>
<evidence type="ECO:0000256" key="1">
    <source>
        <dbReference type="SAM" id="Phobius"/>
    </source>
</evidence>
<feature type="transmembrane region" description="Helical" evidence="1">
    <location>
        <begin position="1117"/>
        <end position="1144"/>
    </location>
</feature>
<dbReference type="GO" id="GO:0042910">
    <property type="term" value="F:xenobiotic transmembrane transporter activity"/>
    <property type="evidence" value="ECO:0007669"/>
    <property type="project" value="TreeGrafter"/>
</dbReference>
<dbReference type="PROSITE" id="PS51082">
    <property type="entry name" value="WH2"/>
    <property type="match status" value="1"/>
</dbReference>
<feature type="transmembrane region" description="Helical" evidence="1">
    <location>
        <begin position="952"/>
        <end position="974"/>
    </location>
</feature>
<dbReference type="Gene3D" id="3.30.2090.10">
    <property type="entry name" value="Multidrug efflux transporter AcrB TolC docking domain, DN and DC subdomains"/>
    <property type="match status" value="2"/>
</dbReference>
<dbReference type="Gene3D" id="1.20.1640.10">
    <property type="entry name" value="Multidrug efflux transporter AcrB transmembrane domain"/>
    <property type="match status" value="2"/>
</dbReference>
<evidence type="ECO:0000313" key="3">
    <source>
        <dbReference type="EMBL" id="RKE98932.1"/>
    </source>
</evidence>
<organism evidence="3 4">
    <name type="scientific">Ichthyenterobacterium magnum</name>
    <dbReference type="NCBI Taxonomy" id="1230530"/>
    <lineage>
        <taxon>Bacteria</taxon>
        <taxon>Pseudomonadati</taxon>
        <taxon>Bacteroidota</taxon>
        <taxon>Flavobacteriia</taxon>
        <taxon>Flavobacteriales</taxon>
        <taxon>Flavobacteriaceae</taxon>
        <taxon>Ichthyenterobacterium</taxon>
    </lineage>
</organism>
<feature type="transmembrane region" description="Helical" evidence="1">
    <location>
        <begin position="402"/>
        <end position="425"/>
    </location>
</feature>
<dbReference type="OrthoDB" id="9798415at2"/>
<feature type="transmembrane region" description="Helical" evidence="1">
    <location>
        <begin position="25"/>
        <end position="43"/>
    </location>
</feature>
<feature type="domain" description="WH2" evidence="2">
    <location>
        <begin position="1052"/>
        <end position="1071"/>
    </location>
</feature>
<feature type="transmembrane region" description="Helical" evidence="1">
    <location>
        <begin position="517"/>
        <end position="535"/>
    </location>
</feature>
<feature type="transmembrane region" description="Helical" evidence="1">
    <location>
        <begin position="474"/>
        <end position="496"/>
    </location>
</feature>
<evidence type="ECO:0000259" key="2">
    <source>
        <dbReference type="PROSITE" id="PS51082"/>
    </source>
</evidence>
<gene>
    <name evidence="3" type="ORF">BXY80_1027</name>
</gene>
<feature type="transmembrane region" description="Helical" evidence="1">
    <location>
        <begin position="592"/>
        <end position="613"/>
    </location>
</feature>
<keyword evidence="1" id="KW-0472">Membrane</keyword>
<feature type="transmembrane region" description="Helical" evidence="1">
    <location>
        <begin position="1071"/>
        <end position="1097"/>
    </location>
</feature>
<dbReference type="AlphaFoldDB" id="A0A420DXG2"/>
<protein>
    <submittedName>
        <fullName evidence="3">Multidrug efflux pump subunit AcrB</fullName>
    </submittedName>
</protein>
<dbReference type="Gene3D" id="3.30.70.1430">
    <property type="entry name" value="Multidrug efflux transporter AcrB pore domain"/>
    <property type="match status" value="2"/>
</dbReference>
<dbReference type="Gene3D" id="3.30.70.1440">
    <property type="entry name" value="Multidrug efflux transporter AcrB pore domain"/>
    <property type="match status" value="1"/>
</dbReference>
<dbReference type="PANTHER" id="PTHR32063:SF0">
    <property type="entry name" value="SWARMING MOTILITY PROTEIN SWRC"/>
    <property type="match status" value="1"/>
</dbReference>
<dbReference type="SUPFAM" id="SSF82693">
    <property type="entry name" value="Multidrug efflux transporter AcrB pore domain, PN1, PN2, PC1 and PC2 subdomains"/>
    <property type="match status" value="2"/>
</dbReference>
<sequence length="1167" mass="130095">MTDKNKKVNKEFGLSSWAINNKTTMYVLIALLLFLGTSAYFSMPRENFPEIKETKIYISSVYPGNTAEDIEKLITDPIEDRLKTVSNVVEITSTSQEDYSIVIVEFDEHISVEAAKQKVKDEVDSETSSEDWPTFNNAKVEPNVFDLSMSEEIPILNINISGDYPVDKLKEYGEYLEDEIESLQEIKQVDIRGAQEKEVEVAVDIYKMMAAQVSFDDVINTISKENMTMSAGNLITSGQRRTIRVIGEIDTPNELESFVVKSENNNPIYLKDIATVTFKDEDKTTYAREFGAPVVMLDVKKRSGKNMVAAADQIQVIVDNAIENVFPQDLKVTISNDQSSKTIGQVDDLVNNIIFGIILVVTVLMFFLGFKNALFVGFAIPMSMFMSLMILNMLGYTMNTMILFGLIMGLGMLVDNGIVVVENVYRLMDDEGMSRIEAAKKGIGEIAFPIIISTATTVAAFVPLGLWPGMMGQFMIYFPITLSVVLGSSLFVAIFFNSVLVSQFMTTEDKNMPLKQIIKTSIIVAIIGVLIFIFGGAYKGLGTLMVFTAIMLWIYRLWLRKWANGFQNKILPRWERFYEKTLRAALGGRKPIFITIGTFVLLFIAFIGFGASVGSQRTKVEFFPDNTPNQIIAYIEYPEGTDIKKTNAITKEIETRFYDIINQEAYKHGEFNFLTESAVSQVGEGAGNPQTDGGSAAEMPHRGKITATMREYKFREGADSQELLKKVQESLKDIYPGVAISVEKDAVGPPAGYPINVELEGNNYSELIATAESMRDFINSKNIQGIDELKIDVNKSKPTMQVLVDRKKSGELGVNAGQVGQQLRNAIFGAKAGIYKEDGEDYDIYVRFNEENRYNTSAIFNQKITFRDMASGQIKEIPVSAVAKHNNNSGFSAIKHKDVKRVVTLYSALAPGFTDAGVIVSQIQNEMQSFTEKPDTVKIDYTGQIEEQNKQMAFLMGAFFTGLGLIFFILIFQFNSVSKPGIIMLAIFLSLIGVFGGIVATGSSFVIMMTMMGIISLAGIVVNNGVVLLDYTQLLIDRKKVEHDLDEKTYLANEDLLDAIIKGGKARLRPVLLTAITTILGLIPLATGLNINFFTLFSEFNPHIYMGGDNVIFWGPLAWTVIYGLLIATFLTLIVVPILFYLVTKFKMWLYKDRVSNTKEVNPSRSI</sequence>
<dbReference type="SUPFAM" id="SSF82866">
    <property type="entry name" value="Multidrug efflux transporter AcrB transmembrane domain"/>
    <property type="match status" value="2"/>
</dbReference>
<dbReference type="Pfam" id="PF00873">
    <property type="entry name" value="ACR_tran"/>
    <property type="match status" value="2"/>
</dbReference>
<feature type="transmembrane region" description="Helical" evidence="1">
    <location>
        <begin position="981"/>
        <end position="1000"/>
    </location>
</feature>
<dbReference type="RefSeq" id="WP_120200113.1">
    <property type="nucleotide sequence ID" value="NZ_RAQJ01000001.1"/>
</dbReference>
<dbReference type="PRINTS" id="PR00702">
    <property type="entry name" value="ACRIFLAVINRP"/>
</dbReference>
<proteinExistence type="predicted"/>
<evidence type="ECO:0000313" key="4">
    <source>
        <dbReference type="Proteomes" id="UP000284892"/>
    </source>
</evidence>
<dbReference type="InterPro" id="IPR003124">
    <property type="entry name" value="WH2_dom"/>
</dbReference>
<dbReference type="PANTHER" id="PTHR32063">
    <property type="match status" value="1"/>
</dbReference>
<dbReference type="Proteomes" id="UP000284892">
    <property type="component" value="Unassembled WGS sequence"/>
</dbReference>
<dbReference type="GO" id="GO:0003779">
    <property type="term" value="F:actin binding"/>
    <property type="evidence" value="ECO:0007669"/>
    <property type="project" value="InterPro"/>
</dbReference>
<dbReference type="SUPFAM" id="SSF82714">
    <property type="entry name" value="Multidrug efflux transporter AcrB TolC docking domain, DN and DC subdomains"/>
    <property type="match status" value="2"/>
</dbReference>
<accession>A0A420DXG2</accession>
<feature type="transmembrane region" description="Helical" evidence="1">
    <location>
        <begin position="349"/>
        <end position="368"/>
    </location>
</feature>
<dbReference type="Gene3D" id="3.30.70.1320">
    <property type="entry name" value="Multidrug efflux transporter AcrB pore domain like"/>
    <property type="match status" value="1"/>
</dbReference>
<dbReference type="GO" id="GO:0005886">
    <property type="term" value="C:plasma membrane"/>
    <property type="evidence" value="ECO:0007669"/>
    <property type="project" value="TreeGrafter"/>
</dbReference>
<feature type="transmembrane region" description="Helical" evidence="1">
    <location>
        <begin position="375"/>
        <end position="396"/>
    </location>
</feature>
<feature type="transmembrane region" description="Helical" evidence="1">
    <location>
        <begin position="446"/>
        <end position="468"/>
    </location>
</feature>
<dbReference type="EMBL" id="RAQJ01000001">
    <property type="protein sequence ID" value="RKE98932.1"/>
    <property type="molecule type" value="Genomic_DNA"/>
</dbReference>
<reference evidence="3 4" key="1">
    <citation type="submission" date="2018-09" db="EMBL/GenBank/DDBJ databases">
        <title>Genomic Encyclopedia of Archaeal and Bacterial Type Strains, Phase II (KMG-II): from individual species to whole genera.</title>
        <authorList>
            <person name="Goeker M."/>
        </authorList>
    </citation>
    <scope>NUCLEOTIDE SEQUENCE [LARGE SCALE GENOMIC DNA]</scope>
    <source>
        <strain evidence="3 4">DSM 26283</strain>
    </source>
</reference>
<dbReference type="InterPro" id="IPR001036">
    <property type="entry name" value="Acrflvin-R"/>
</dbReference>
<feature type="transmembrane region" description="Helical" evidence="1">
    <location>
        <begin position="1006"/>
        <end position="1029"/>
    </location>
</feature>
<keyword evidence="4" id="KW-1185">Reference proteome</keyword>
<keyword evidence="1" id="KW-1133">Transmembrane helix</keyword>
<name>A0A420DXG2_9FLAO</name>
<comment type="caution">
    <text evidence="3">The sequence shown here is derived from an EMBL/GenBank/DDBJ whole genome shotgun (WGS) entry which is preliminary data.</text>
</comment>
<dbReference type="InterPro" id="IPR027463">
    <property type="entry name" value="AcrB_DN_DC_subdom"/>
</dbReference>
<keyword evidence="1" id="KW-0812">Transmembrane</keyword>